<dbReference type="EMBL" id="JAAOIW010000003">
    <property type="protein sequence ID" value="NHN30148.1"/>
    <property type="molecule type" value="Genomic_DNA"/>
</dbReference>
<evidence type="ECO:0000313" key="2">
    <source>
        <dbReference type="Proteomes" id="UP001165962"/>
    </source>
</evidence>
<gene>
    <name evidence="1" type="ORF">G9U52_09905</name>
</gene>
<evidence type="ECO:0008006" key="3">
    <source>
        <dbReference type="Google" id="ProtNLM"/>
    </source>
</evidence>
<sequence>MDTISSLSELLAGQKTSSYIELPGIASRTFGQMTLTTTLPMSKLFSIYEVDLEVQRSLVPQNLSKLIDYIMLYLEHQQGIYFPGIILSARGAGEYDAENKVYRLQAIEKLYVVDGQHRLVAFRRLMETLQSNMTRAKDRREYDRMEEISDKLSKLYMFPMSTMIYLDINARQERQLFSDINKLPRKIGGNLAVLREQRRFYHVLATQIAETAPAMKQISVDMFTERGKGPEFLFSYHLLVEILVGLFEGRLKSAARNNGYYFQEKDVDDLQKLASFYFDTMLRYLPEPQRGELCWTENMQIAMAMVFHGEATKTGSFNRYALEYAMKILPHIDWNAIFVGDEKDRLPRRSRIMKAYQYIKDFYQEHNLFLIREDELMEKAFPPTDEKSKEDAI</sequence>
<evidence type="ECO:0000313" key="1">
    <source>
        <dbReference type="EMBL" id="NHN30148.1"/>
    </source>
</evidence>
<name>A0ABX0J5N6_9BACL</name>
<dbReference type="InterPro" id="IPR017642">
    <property type="entry name" value="DNA_S_mod_DndB"/>
</dbReference>
<dbReference type="CDD" id="cd16414">
    <property type="entry name" value="dndB_like"/>
    <property type="match status" value="1"/>
</dbReference>
<proteinExistence type="predicted"/>
<reference evidence="1" key="1">
    <citation type="submission" date="2020-03" db="EMBL/GenBank/DDBJ databases">
        <title>Draft sequencing of Paenibacilllus sp. S3N08.</title>
        <authorList>
            <person name="Kim D.-U."/>
        </authorList>
    </citation>
    <scope>NUCLEOTIDE SEQUENCE</scope>
    <source>
        <strain evidence="1">S3N08</strain>
    </source>
</reference>
<organism evidence="1 2">
    <name type="scientific">Paenibacillus agricola</name>
    <dbReference type="NCBI Taxonomy" id="2716264"/>
    <lineage>
        <taxon>Bacteria</taxon>
        <taxon>Bacillati</taxon>
        <taxon>Bacillota</taxon>
        <taxon>Bacilli</taxon>
        <taxon>Bacillales</taxon>
        <taxon>Paenibacillaceae</taxon>
        <taxon>Paenibacillus</taxon>
    </lineage>
</organism>
<dbReference type="Proteomes" id="UP001165962">
    <property type="component" value="Unassembled WGS sequence"/>
</dbReference>
<keyword evidence="2" id="KW-1185">Reference proteome</keyword>
<dbReference type="RefSeq" id="WP_166148872.1">
    <property type="nucleotide sequence ID" value="NZ_JAAOIW010000003.1"/>
</dbReference>
<protein>
    <recommendedName>
        <fullName evidence="3">DGQHR domain-containing protein</fullName>
    </recommendedName>
</protein>
<dbReference type="Pfam" id="PF14072">
    <property type="entry name" value="DndB"/>
    <property type="match status" value="1"/>
</dbReference>
<accession>A0ABX0J5N6</accession>
<comment type="caution">
    <text evidence="1">The sequence shown here is derived from an EMBL/GenBank/DDBJ whole genome shotgun (WGS) entry which is preliminary data.</text>
</comment>